<evidence type="ECO:0000256" key="5">
    <source>
        <dbReference type="ARBA" id="ARBA00023163"/>
    </source>
</evidence>
<evidence type="ECO:0000256" key="2">
    <source>
        <dbReference type="ARBA" id="ARBA00023015"/>
    </source>
</evidence>
<dbReference type="InterPro" id="IPR013249">
    <property type="entry name" value="RNA_pol_sigma70_r4_t2"/>
</dbReference>
<reference evidence="8" key="1">
    <citation type="journal article" date="2019" name="Int. J. Syst. Evol. Microbiol.">
        <title>The Global Catalogue of Microorganisms (GCM) 10K type strain sequencing project: providing services to taxonomists for standard genome sequencing and annotation.</title>
        <authorList>
            <consortium name="The Broad Institute Genomics Platform"/>
            <consortium name="The Broad Institute Genome Sequencing Center for Infectious Disease"/>
            <person name="Wu L."/>
            <person name="Ma J."/>
        </authorList>
    </citation>
    <scope>NUCLEOTIDE SEQUENCE [LARGE SCALE GENOMIC DNA]</scope>
    <source>
        <strain evidence="8">JCM 18459</strain>
    </source>
</reference>
<evidence type="ECO:0000256" key="3">
    <source>
        <dbReference type="ARBA" id="ARBA00023082"/>
    </source>
</evidence>
<dbReference type="InterPro" id="IPR013324">
    <property type="entry name" value="RNA_pol_sigma_r3/r4-like"/>
</dbReference>
<dbReference type="InterPro" id="IPR039425">
    <property type="entry name" value="RNA_pol_sigma-70-like"/>
</dbReference>
<dbReference type="InterPro" id="IPR036388">
    <property type="entry name" value="WH-like_DNA-bd_sf"/>
</dbReference>
<evidence type="ECO:0000256" key="4">
    <source>
        <dbReference type="ARBA" id="ARBA00023125"/>
    </source>
</evidence>
<dbReference type="InterPro" id="IPR014284">
    <property type="entry name" value="RNA_pol_sigma-70_dom"/>
</dbReference>
<dbReference type="SUPFAM" id="SSF88659">
    <property type="entry name" value="Sigma3 and sigma4 domains of RNA polymerase sigma factors"/>
    <property type="match status" value="1"/>
</dbReference>
<dbReference type="Pfam" id="PF08281">
    <property type="entry name" value="Sigma70_r4_2"/>
    <property type="match status" value="1"/>
</dbReference>
<protein>
    <recommendedName>
        <fullName evidence="6">RNA polymerase sigma factor 70 region 4 type 2 domain-containing protein</fullName>
    </recommendedName>
</protein>
<dbReference type="NCBIfam" id="TIGR02937">
    <property type="entry name" value="sigma70-ECF"/>
    <property type="match status" value="1"/>
</dbReference>
<dbReference type="Proteomes" id="UP001500221">
    <property type="component" value="Unassembled WGS sequence"/>
</dbReference>
<evidence type="ECO:0000259" key="6">
    <source>
        <dbReference type="Pfam" id="PF08281"/>
    </source>
</evidence>
<organism evidence="7 8">
    <name type="scientific">Nocardioides marinquilinus</name>
    <dbReference type="NCBI Taxonomy" id="1210400"/>
    <lineage>
        <taxon>Bacteria</taxon>
        <taxon>Bacillati</taxon>
        <taxon>Actinomycetota</taxon>
        <taxon>Actinomycetes</taxon>
        <taxon>Propionibacteriales</taxon>
        <taxon>Nocardioidaceae</taxon>
        <taxon>Nocardioides</taxon>
    </lineage>
</organism>
<dbReference type="PANTHER" id="PTHR43133">
    <property type="entry name" value="RNA POLYMERASE ECF-TYPE SIGMA FACTO"/>
    <property type="match status" value="1"/>
</dbReference>
<evidence type="ECO:0000313" key="8">
    <source>
        <dbReference type="Proteomes" id="UP001500221"/>
    </source>
</evidence>
<comment type="caution">
    <text evidence="7">The sequence shown here is derived from an EMBL/GenBank/DDBJ whole genome shotgun (WGS) entry which is preliminary data.</text>
</comment>
<dbReference type="CDD" id="cd06171">
    <property type="entry name" value="Sigma70_r4"/>
    <property type="match status" value="1"/>
</dbReference>
<keyword evidence="4" id="KW-0238">DNA-binding</keyword>
<keyword evidence="5" id="KW-0804">Transcription</keyword>
<dbReference type="EMBL" id="BAABKG010000006">
    <property type="protein sequence ID" value="GAA5155274.1"/>
    <property type="molecule type" value="Genomic_DNA"/>
</dbReference>
<evidence type="ECO:0000313" key="7">
    <source>
        <dbReference type="EMBL" id="GAA5155274.1"/>
    </source>
</evidence>
<dbReference type="Gene3D" id="1.10.10.10">
    <property type="entry name" value="Winged helix-like DNA-binding domain superfamily/Winged helix DNA-binding domain"/>
    <property type="match status" value="1"/>
</dbReference>
<comment type="similarity">
    <text evidence="1">Belongs to the sigma-70 factor family. ECF subfamily.</text>
</comment>
<sequence length="128" mass="14071">MQGTFERLYRHWPRVRTLEADAYARRTLTNLFLDGLRRRRGESVAPPPDVAVPSRATDVETSIDLARALAALPPRMRAVVVLRFLKDLPVAEVAAVLGMAEGTVKSHTHKALAALQAGATPDHPEVTR</sequence>
<keyword evidence="2" id="KW-0805">Transcription regulation</keyword>
<evidence type="ECO:0000256" key="1">
    <source>
        <dbReference type="ARBA" id="ARBA00010641"/>
    </source>
</evidence>
<name>A0ABP9Q5V4_9ACTN</name>
<dbReference type="PANTHER" id="PTHR43133:SF50">
    <property type="entry name" value="ECF RNA POLYMERASE SIGMA FACTOR SIGM"/>
    <property type="match status" value="1"/>
</dbReference>
<keyword evidence="3" id="KW-0731">Sigma factor</keyword>
<feature type="domain" description="RNA polymerase sigma factor 70 region 4 type 2" evidence="6">
    <location>
        <begin position="64"/>
        <end position="115"/>
    </location>
</feature>
<gene>
    <name evidence="7" type="ORF">GCM10023340_40140</name>
</gene>
<proteinExistence type="inferred from homology"/>
<accession>A0ABP9Q5V4</accession>
<keyword evidence="8" id="KW-1185">Reference proteome</keyword>